<evidence type="ECO:0000256" key="1">
    <source>
        <dbReference type="SAM" id="MobiDB-lite"/>
    </source>
</evidence>
<feature type="region of interest" description="Disordered" evidence="1">
    <location>
        <begin position="1"/>
        <end position="140"/>
    </location>
</feature>
<protein>
    <submittedName>
        <fullName evidence="2">Uncharacterized protein</fullName>
    </submittedName>
</protein>
<name>A0A7T8GZB2_CALRO</name>
<sequence>MGTEAMDLLKPDVSPERLKAHSAAPPPQQQEEEDDLEALRLAALRSMKPKKPQGYQLQPHPRRTNLLSIVVDESPPVKPQGCLDVSRGPSRESRREDRCEDRRESSAAKTDKFSRYQDTERSSSERGRRGRRSSQVRRFS</sequence>
<accession>A0A7T8GZB2</accession>
<gene>
    <name evidence="2" type="ORF">FKW44_014286</name>
</gene>
<feature type="compositionally biased region" description="Basic and acidic residues" evidence="1">
    <location>
        <begin position="89"/>
        <end position="127"/>
    </location>
</feature>
<feature type="compositionally biased region" description="Basic and acidic residues" evidence="1">
    <location>
        <begin position="7"/>
        <end position="19"/>
    </location>
</feature>
<dbReference type="AlphaFoldDB" id="A0A7T8GZB2"/>
<reference evidence="3" key="1">
    <citation type="submission" date="2021-01" db="EMBL/GenBank/DDBJ databases">
        <title>Caligus Genome Assembly.</title>
        <authorList>
            <person name="Gallardo-Escarate C."/>
        </authorList>
    </citation>
    <scope>NUCLEOTIDE SEQUENCE [LARGE SCALE GENOMIC DNA]</scope>
</reference>
<feature type="compositionally biased region" description="Basic residues" evidence="1">
    <location>
        <begin position="128"/>
        <end position="140"/>
    </location>
</feature>
<proteinExistence type="predicted"/>
<evidence type="ECO:0000313" key="2">
    <source>
        <dbReference type="EMBL" id="QQP40291.1"/>
    </source>
</evidence>
<organism evidence="2 3">
    <name type="scientific">Caligus rogercresseyi</name>
    <name type="common">Sea louse</name>
    <dbReference type="NCBI Taxonomy" id="217165"/>
    <lineage>
        <taxon>Eukaryota</taxon>
        <taxon>Metazoa</taxon>
        <taxon>Ecdysozoa</taxon>
        <taxon>Arthropoda</taxon>
        <taxon>Crustacea</taxon>
        <taxon>Multicrustacea</taxon>
        <taxon>Hexanauplia</taxon>
        <taxon>Copepoda</taxon>
        <taxon>Siphonostomatoida</taxon>
        <taxon>Caligidae</taxon>
        <taxon>Caligus</taxon>
    </lineage>
</organism>
<dbReference type="EMBL" id="CP045898">
    <property type="protein sequence ID" value="QQP40291.1"/>
    <property type="molecule type" value="Genomic_DNA"/>
</dbReference>
<dbReference type="Proteomes" id="UP000595437">
    <property type="component" value="Chromosome 9"/>
</dbReference>
<evidence type="ECO:0000313" key="3">
    <source>
        <dbReference type="Proteomes" id="UP000595437"/>
    </source>
</evidence>
<dbReference type="OrthoDB" id="10667535at2759"/>
<keyword evidence="3" id="KW-1185">Reference proteome</keyword>